<evidence type="ECO:0000313" key="2">
    <source>
        <dbReference type="Proteomes" id="UP000566995"/>
    </source>
</evidence>
<accession>A0A7W7KG56</accession>
<gene>
    <name evidence="1" type="ORF">HNP46_000484</name>
</gene>
<name>A0A7W7KG56_PSENT</name>
<dbReference type="AlphaFoldDB" id="A0A7W7KG56"/>
<organism evidence="1 2">
    <name type="scientific">Pseudomonas nitroreducens</name>
    <dbReference type="NCBI Taxonomy" id="46680"/>
    <lineage>
        <taxon>Bacteria</taxon>
        <taxon>Pseudomonadati</taxon>
        <taxon>Pseudomonadota</taxon>
        <taxon>Gammaproteobacteria</taxon>
        <taxon>Pseudomonadales</taxon>
        <taxon>Pseudomonadaceae</taxon>
        <taxon>Pseudomonas</taxon>
    </lineage>
</organism>
<dbReference type="RefSeq" id="WP_184585923.1">
    <property type="nucleotide sequence ID" value="NZ_JACHLI010000001.1"/>
</dbReference>
<dbReference type="EMBL" id="JACHLI010000001">
    <property type="protein sequence ID" value="MBB4861673.1"/>
    <property type="molecule type" value="Genomic_DNA"/>
</dbReference>
<sequence length="60" mass="6843">MIACCFASMQKFISVTGELDKPRLEKAVASCKPPYRSDEAVKRIEQCRCICHQDGNNVWH</sequence>
<dbReference type="Proteomes" id="UP000566995">
    <property type="component" value="Unassembled WGS sequence"/>
</dbReference>
<comment type="caution">
    <text evidence="1">The sequence shown here is derived from an EMBL/GenBank/DDBJ whole genome shotgun (WGS) entry which is preliminary data.</text>
</comment>
<proteinExistence type="predicted"/>
<evidence type="ECO:0000313" key="1">
    <source>
        <dbReference type="EMBL" id="MBB4861673.1"/>
    </source>
</evidence>
<reference evidence="1 2" key="1">
    <citation type="submission" date="2020-08" db="EMBL/GenBank/DDBJ databases">
        <title>Functional genomics of gut bacteria from endangered species of beetles.</title>
        <authorList>
            <person name="Carlos-Shanley C."/>
        </authorList>
    </citation>
    <scope>NUCLEOTIDE SEQUENCE [LARGE SCALE GENOMIC DNA]</scope>
    <source>
        <strain evidence="1 2">S00179</strain>
    </source>
</reference>
<protein>
    <submittedName>
        <fullName evidence="1">Uncharacterized protein</fullName>
    </submittedName>
</protein>